<sequence>MTATPSTDTAGAAAARTAYETLEPFHVFSYFNPRLKAAQTDTGLDPHAFYVGARGAPLASTSPHLVVATFYNFRPDLVVGAWERSLAAGLDAVTARRDTMLDDSLAEILGDRFSDDELSGLADEYSALGESLSFSGRPLAAAWRDAAVPDSPRVALWYRIAVLREWRGDNHIAALVINGLDAIDAVVFHEAEHPDPTIRRRLLGRRLVQLTRGWSDEEWDASVARLVDRGLVETTDSGHALTDAGARLHDEIEAATDAASAPAWSGDGVDDLLSRTRPVVKAIIDAGVLPGTRKKD</sequence>
<proteinExistence type="predicted"/>
<protein>
    <recommendedName>
        <fullName evidence="3">SalK</fullName>
    </recommendedName>
</protein>
<gene>
    <name evidence="1" type="ORF">GS4_08_01100</name>
</gene>
<keyword evidence="2" id="KW-1185">Reference proteome</keyword>
<dbReference type="NCBIfam" id="NF047719">
    <property type="entry name" value="SCO6745_fam_HTH"/>
    <property type="match status" value="1"/>
</dbReference>
<reference evidence="1 2" key="1">
    <citation type="submission" date="2013-01" db="EMBL/GenBank/DDBJ databases">
        <title>Whole genome shotgun sequence of Gordonia soli NBRC 108243.</title>
        <authorList>
            <person name="Isaki-Nakamura S."/>
            <person name="Hosoyama A."/>
            <person name="Tsuchikane K."/>
            <person name="Ando Y."/>
            <person name="Baba S."/>
            <person name="Ohji S."/>
            <person name="Hamada M."/>
            <person name="Tamura T."/>
            <person name="Yamazoe A."/>
            <person name="Yamazaki S."/>
            <person name="Fujita N."/>
        </authorList>
    </citation>
    <scope>NUCLEOTIDE SEQUENCE [LARGE SCALE GENOMIC DNA]</scope>
    <source>
        <strain evidence="1 2">NBRC 108243</strain>
    </source>
</reference>
<organism evidence="1 2">
    <name type="scientific">Gordonia soli NBRC 108243</name>
    <dbReference type="NCBI Taxonomy" id="1223545"/>
    <lineage>
        <taxon>Bacteria</taxon>
        <taxon>Bacillati</taxon>
        <taxon>Actinomycetota</taxon>
        <taxon>Actinomycetes</taxon>
        <taxon>Mycobacteriales</taxon>
        <taxon>Gordoniaceae</taxon>
        <taxon>Gordonia</taxon>
    </lineage>
</organism>
<dbReference type="AlphaFoldDB" id="M0QFY0"/>
<dbReference type="eggNOG" id="COG1846">
    <property type="taxonomic scope" value="Bacteria"/>
</dbReference>
<dbReference type="STRING" id="1223545.GS4_08_01100"/>
<dbReference type="Pfam" id="PF21863">
    <property type="entry name" value="HTH_67"/>
    <property type="match status" value="1"/>
</dbReference>
<evidence type="ECO:0008006" key="3">
    <source>
        <dbReference type="Google" id="ProtNLM"/>
    </source>
</evidence>
<dbReference type="InterPro" id="IPR054058">
    <property type="entry name" value="HTH_67"/>
</dbReference>
<accession>M0QFY0</accession>
<name>M0QFY0_9ACTN</name>
<dbReference type="Proteomes" id="UP000011666">
    <property type="component" value="Unassembled WGS sequence"/>
</dbReference>
<dbReference type="RefSeq" id="WP_007618802.1">
    <property type="nucleotide sequence ID" value="NZ_BANX01000008.1"/>
</dbReference>
<evidence type="ECO:0000313" key="1">
    <source>
        <dbReference type="EMBL" id="GAC67525.1"/>
    </source>
</evidence>
<dbReference type="OrthoDB" id="157052at2"/>
<comment type="caution">
    <text evidence="1">The sequence shown here is derived from an EMBL/GenBank/DDBJ whole genome shotgun (WGS) entry which is preliminary data.</text>
</comment>
<dbReference type="EMBL" id="BANX01000008">
    <property type="protein sequence ID" value="GAC67525.1"/>
    <property type="molecule type" value="Genomic_DNA"/>
</dbReference>
<evidence type="ECO:0000313" key="2">
    <source>
        <dbReference type="Proteomes" id="UP000011666"/>
    </source>
</evidence>